<dbReference type="EMBL" id="JARKIF010000067">
    <property type="protein sequence ID" value="KAJ7605808.1"/>
    <property type="molecule type" value="Genomic_DNA"/>
</dbReference>
<organism evidence="3 4">
    <name type="scientific">Roridomyces roridus</name>
    <dbReference type="NCBI Taxonomy" id="1738132"/>
    <lineage>
        <taxon>Eukaryota</taxon>
        <taxon>Fungi</taxon>
        <taxon>Dikarya</taxon>
        <taxon>Basidiomycota</taxon>
        <taxon>Agaricomycotina</taxon>
        <taxon>Agaricomycetes</taxon>
        <taxon>Agaricomycetidae</taxon>
        <taxon>Agaricales</taxon>
        <taxon>Marasmiineae</taxon>
        <taxon>Mycenaceae</taxon>
        <taxon>Roridomyces</taxon>
    </lineage>
</organism>
<evidence type="ECO:0000256" key="2">
    <source>
        <dbReference type="PIRSR" id="PIRSR610347-2"/>
    </source>
</evidence>
<dbReference type="Gene3D" id="3.30.870.10">
    <property type="entry name" value="Endonuclease Chain A"/>
    <property type="match status" value="1"/>
</dbReference>
<dbReference type="Proteomes" id="UP001221142">
    <property type="component" value="Unassembled WGS sequence"/>
</dbReference>
<dbReference type="AlphaFoldDB" id="A0AAD7B023"/>
<feature type="active site" description="Nucleophile" evidence="1">
    <location>
        <position position="60"/>
    </location>
</feature>
<dbReference type="Pfam" id="PF06087">
    <property type="entry name" value="Tyr-DNA_phospho"/>
    <property type="match status" value="1"/>
</dbReference>
<feature type="binding site" evidence="2">
    <location>
        <position position="62"/>
    </location>
    <ligand>
        <name>substrate</name>
    </ligand>
</feature>
<proteinExistence type="predicted"/>
<gene>
    <name evidence="3" type="ORF">FB45DRAFT_1140836</name>
</gene>
<evidence type="ECO:0000313" key="4">
    <source>
        <dbReference type="Proteomes" id="UP001221142"/>
    </source>
</evidence>
<name>A0AAD7B023_9AGAR</name>
<dbReference type="SUPFAM" id="SSF56024">
    <property type="entry name" value="Phospholipase D/nuclease"/>
    <property type="match status" value="1"/>
</dbReference>
<dbReference type="GO" id="GO:0008081">
    <property type="term" value="F:phosphoric diester hydrolase activity"/>
    <property type="evidence" value="ECO:0007669"/>
    <property type="project" value="InterPro"/>
</dbReference>
<comment type="caution">
    <text evidence="3">The sequence shown here is derived from an EMBL/GenBank/DDBJ whole genome shotgun (WGS) entry which is preliminary data.</text>
</comment>
<dbReference type="PANTHER" id="PTHR12415">
    <property type="entry name" value="TYROSYL-DNA PHOSPHODIESTERASE 1"/>
    <property type="match status" value="1"/>
</dbReference>
<dbReference type="InterPro" id="IPR010347">
    <property type="entry name" value="Tdp1"/>
</dbReference>
<sequence>MDPYAFLFAKTPRLKGQEQPSQEDFERVEGASHLGYKDLYSDGANLHMFHPEMASSGCAHSKILILVYPGFMRLVVTSANLLNSDTEYGDNHYYIQGISLLSPPTLSDLRPDFPALSLEAARSYEEPKFQTDLCAHIRDLRGRSSLASSEKQ</sequence>
<reference evidence="3" key="1">
    <citation type="submission" date="2023-03" db="EMBL/GenBank/DDBJ databases">
        <title>Massive genome expansion in bonnet fungi (Mycena s.s.) driven by repeated elements and novel gene families across ecological guilds.</title>
        <authorList>
            <consortium name="Lawrence Berkeley National Laboratory"/>
            <person name="Harder C.B."/>
            <person name="Miyauchi S."/>
            <person name="Viragh M."/>
            <person name="Kuo A."/>
            <person name="Thoen E."/>
            <person name="Andreopoulos B."/>
            <person name="Lu D."/>
            <person name="Skrede I."/>
            <person name="Drula E."/>
            <person name="Henrissat B."/>
            <person name="Morin E."/>
            <person name="Kohler A."/>
            <person name="Barry K."/>
            <person name="LaButti K."/>
            <person name="Morin E."/>
            <person name="Salamov A."/>
            <person name="Lipzen A."/>
            <person name="Mereny Z."/>
            <person name="Hegedus B."/>
            <person name="Baldrian P."/>
            <person name="Stursova M."/>
            <person name="Weitz H."/>
            <person name="Taylor A."/>
            <person name="Grigoriev I.V."/>
            <person name="Nagy L.G."/>
            <person name="Martin F."/>
            <person name="Kauserud H."/>
        </authorList>
    </citation>
    <scope>NUCLEOTIDE SEQUENCE</scope>
    <source>
        <strain evidence="3">9284</strain>
    </source>
</reference>
<accession>A0AAD7B023</accession>
<dbReference type="GO" id="GO:0005634">
    <property type="term" value="C:nucleus"/>
    <property type="evidence" value="ECO:0007669"/>
    <property type="project" value="InterPro"/>
</dbReference>
<evidence type="ECO:0000256" key="1">
    <source>
        <dbReference type="PIRSR" id="PIRSR610347-1"/>
    </source>
</evidence>
<evidence type="ECO:0000313" key="3">
    <source>
        <dbReference type="EMBL" id="KAJ7605808.1"/>
    </source>
</evidence>
<dbReference type="GO" id="GO:0006281">
    <property type="term" value="P:DNA repair"/>
    <property type="evidence" value="ECO:0007669"/>
    <property type="project" value="InterPro"/>
</dbReference>
<evidence type="ECO:0008006" key="5">
    <source>
        <dbReference type="Google" id="ProtNLM"/>
    </source>
</evidence>
<keyword evidence="4" id="KW-1185">Reference proteome</keyword>
<protein>
    <recommendedName>
        <fullName evidence="5">Tyrosyl-DNA phosphodiesterase</fullName>
    </recommendedName>
</protein>